<feature type="compositionally biased region" description="Basic and acidic residues" evidence="1">
    <location>
        <begin position="18"/>
        <end position="31"/>
    </location>
</feature>
<dbReference type="AlphaFoldDB" id="A0A6J7L0Q2"/>
<organism evidence="2">
    <name type="scientific">freshwater metagenome</name>
    <dbReference type="NCBI Taxonomy" id="449393"/>
    <lineage>
        <taxon>unclassified sequences</taxon>
        <taxon>metagenomes</taxon>
        <taxon>ecological metagenomes</taxon>
    </lineage>
</organism>
<reference evidence="2" key="1">
    <citation type="submission" date="2020-05" db="EMBL/GenBank/DDBJ databases">
        <authorList>
            <person name="Chiriac C."/>
            <person name="Salcher M."/>
            <person name="Ghai R."/>
            <person name="Kavagutti S V."/>
        </authorList>
    </citation>
    <scope>NUCLEOTIDE SEQUENCE</scope>
</reference>
<dbReference type="EMBL" id="CAFBNL010000095">
    <property type="protein sequence ID" value="CAB4960332.1"/>
    <property type="molecule type" value="Genomic_DNA"/>
</dbReference>
<evidence type="ECO:0000256" key="1">
    <source>
        <dbReference type="SAM" id="MobiDB-lite"/>
    </source>
</evidence>
<gene>
    <name evidence="2" type="ORF">UFOPK3789_01245</name>
</gene>
<proteinExistence type="predicted"/>
<name>A0A6J7L0Q2_9ZZZZ</name>
<feature type="region of interest" description="Disordered" evidence="1">
    <location>
        <begin position="1"/>
        <end position="31"/>
    </location>
</feature>
<feature type="region of interest" description="Disordered" evidence="1">
    <location>
        <begin position="59"/>
        <end position="81"/>
    </location>
</feature>
<feature type="compositionally biased region" description="Polar residues" evidence="1">
    <location>
        <begin position="1"/>
        <end position="12"/>
    </location>
</feature>
<accession>A0A6J7L0Q2</accession>
<sequence>MSQGESLAQQRSVRCRARAREQHSLGQPEDLRARFGPTHRVAHSLQGFAYGALQKSPSACQRGMAPPPHATQCAEGGESLMQRTRCSPQLMRTRRAAPHGDRVRVLESLAQASSPRWRRLTSQLKDQYLSTYLPHQRACRLQLRYAHAQASRGRGEPAEPRAQFLLRRWSARRESHGCAPPSRYRETHVHAVRLWSPTSLLLQAIDLLHGSTEVTTQYLRHLMM</sequence>
<evidence type="ECO:0000313" key="2">
    <source>
        <dbReference type="EMBL" id="CAB4960332.1"/>
    </source>
</evidence>
<protein>
    <submittedName>
        <fullName evidence="2">Unannotated protein</fullName>
    </submittedName>
</protein>